<name>A0ABW3NG27_9BACI</name>
<proteinExistence type="predicted"/>
<dbReference type="EMBL" id="JBHTKK010000013">
    <property type="protein sequence ID" value="MFD1066637.1"/>
    <property type="molecule type" value="Genomic_DNA"/>
</dbReference>
<dbReference type="Proteomes" id="UP001597041">
    <property type="component" value="Unassembled WGS sequence"/>
</dbReference>
<evidence type="ECO:0008006" key="3">
    <source>
        <dbReference type="Google" id="ProtNLM"/>
    </source>
</evidence>
<comment type="caution">
    <text evidence="1">The sequence shown here is derived from an EMBL/GenBank/DDBJ whole genome shotgun (WGS) entry which is preliminary data.</text>
</comment>
<sequence>MKSRDFRNGEVGIALEEMLEVAKKANQRWVFIELNKMLEKLIAHYFSGKNYENDGVEWSREDSKIMAYQLLHTLHYNQMILDKDKKKG</sequence>
<keyword evidence="2" id="KW-1185">Reference proteome</keyword>
<gene>
    <name evidence="1" type="ORF">ACFQ19_11435</name>
</gene>
<reference evidence="2" key="1">
    <citation type="journal article" date="2019" name="Int. J. Syst. Evol. Microbiol.">
        <title>The Global Catalogue of Microorganisms (GCM) 10K type strain sequencing project: providing services to taxonomists for standard genome sequencing and annotation.</title>
        <authorList>
            <consortium name="The Broad Institute Genomics Platform"/>
            <consortium name="The Broad Institute Genome Sequencing Center for Infectious Disease"/>
            <person name="Wu L."/>
            <person name="Ma J."/>
        </authorList>
    </citation>
    <scope>NUCLEOTIDE SEQUENCE [LARGE SCALE GENOMIC DNA]</scope>
    <source>
        <strain evidence="2">CCUG 56608</strain>
    </source>
</reference>
<evidence type="ECO:0000313" key="2">
    <source>
        <dbReference type="Proteomes" id="UP001597041"/>
    </source>
</evidence>
<dbReference type="RefSeq" id="WP_379592216.1">
    <property type="nucleotide sequence ID" value="NZ_JBHTKK010000013.1"/>
</dbReference>
<evidence type="ECO:0000313" key="1">
    <source>
        <dbReference type="EMBL" id="MFD1066637.1"/>
    </source>
</evidence>
<accession>A0ABW3NG27</accession>
<protein>
    <recommendedName>
        <fullName evidence="3">dATP/dGTP diphosphohydrolase N-terminal domain-containing protein</fullName>
    </recommendedName>
</protein>
<organism evidence="1 2">
    <name type="scientific">Oceanobacillus locisalsi</name>
    <dbReference type="NCBI Taxonomy" id="546107"/>
    <lineage>
        <taxon>Bacteria</taxon>
        <taxon>Bacillati</taxon>
        <taxon>Bacillota</taxon>
        <taxon>Bacilli</taxon>
        <taxon>Bacillales</taxon>
        <taxon>Bacillaceae</taxon>
        <taxon>Oceanobacillus</taxon>
    </lineage>
</organism>